<dbReference type="SMART" id="SM00530">
    <property type="entry name" value="HTH_XRE"/>
    <property type="match status" value="1"/>
</dbReference>
<keyword evidence="3" id="KW-1133">Transmembrane helix</keyword>
<organism evidence="5 6">
    <name type="scientific">Gordonibacter massiliensis</name>
    <name type="common">ex Traore et al. 2017</name>
    <dbReference type="NCBI Taxonomy" id="1841863"/>
    <lineage>
        <taxon>Bacteria</taxon>
        <taxon>Bacillati</taxon>
        <taxon>Actinomycetota</taxon>
        <taxon>Coriobacteriia</taxon>
        <taxon>Eggerthellales</taxon>
        <taxon>Eggerthellaceae</taxon>
        <taxon>Gordonibacter</taxon>
    </lineage>
</organism>
<feature type="transmembrane region" description="Helical" evidence="3">
    <location>
        <begin position="317"/>
        <end position="338"/>
    </location>
</feature>
<protein>
    <submittedName>
        <fullName evidence="5">Helix-turn-helix domain-containing protein</fullName>
    </submittedName>
</protein>
<evidence type="ECO:0000256" key="1">
    <source>
        <dbReference type="ARBA" id="ARBA00023125"/>
    </source>
</evidence>
<dbReference type="InterPro" id="IPR010982">
    <property type="entry name" value="Lambda_DNA-bd_dom_sf"/>
</dbReference>
<dbReference type="InterPro" id="IPR001387">
    <property type="entry name" value="Cro/C1-type_HTH"/>
</dbReference>
<evidence type="ECO:0000259" key="4">
    <source>
        <dbReference type="PROSITE" id="PS50943"/>
    </source>
</evidence>
<dbReference type="PANTHER" id="PTHR46558">
    <property type="entry name" value="TRACRIPTIONAL REGULATORY PROTEIN-RELATED-RELATED"/>
    <property type="match status" value="1"/>
</dbReference>
<dbReference type="Proteomes" id="UP000587396">
    <property type="component" value="Unassembled WGS sequence"/>
</dbReference>
<keyword evidence="3" id="KW-0472">Membrane</keyword>
<evidence type="ECO:0000256" key="3">
    <source>
        <dbReference type="SAM" id="Phobius"/>
    </source>
</evidence>
<comment type="caution">
    <text evidence="5">The sequence shown here is derived from an EMBL/GenBank/DDBJ whole genome shotgun (WGS) entry which is preliminary data.</text>
</comment>
<accession>A0A842JG62</accession>
<dbReference type="EMBL" id="JACMSE010000001">
    <property type="protein sequence ID" value="MBC2888299.1"/>
    <property type="molecule type" value="Genomic_DNA"/>
</dbReference>
<evidence type="ECO:0000313" key="6">
    <source>
        <dbReference type="Proteomes" id="UP000587396"/>
    </source>
</evidence>
<dbReference type="GO" id="GO:0003677">
    <property type="term" value="F:DNA binding"/>
    <property type="evidence" value="ECO:0007669"/>
    <property type="project" value="UniProtKB-KW"/>
</dbReference>
<feature type="transmembrane region" description="Helical" evidence="3">
    <location>
        <begin position="263"/>
        <end position="285"/>
    </location>
</feature>
<dbReference type="RefSeq" id="WP_185904245.1">
    <property type="nucleotide sequence ID" value="NZ_JACMSE010000001.1"/>
</dbReference>
<keyword evidence="3" id="KW-0812">Transmembrane</keyword>
<feature type="transmembrane region" description="Helical" evidence="3">
    <location>
        <begin position="203"/>
        <end position="223"/>
    </location>
</feature>
<dbReference type="CDD" id="cd00093">
    <property type="entry name" value="HTH_XRE"/>
    <property type="match status" value="1"/>
</dbReference>
<feature type="compositionally biased region" description="Pro residues" evidence="2">
    <location>
        <begin position="380"/>
        <end position="397"/>
    </location>
</feature>
<dbReference type="AlphaFoldDB" id="A0A842JG62"/>
<feature type="compositionally biased region" description="Polar residues" evidence="2">
    <location>
        <begin position="400"/>
        <end position="414"/>
    </location>
</feature>
<feature type="transmembrane region" description="Helical" evidence="3">
    <location>
        <begin position="164"/>
        <end position="183"/>
    </location>
</feature>
<dbReference type="Gene3D" id="1.10.260.40">
    <property type="entry name" value="lambda repressor-like DNA-binding domains"/>
    <property type="match status" value="1"/>
</dbReference>
<keyword evidence="1" id="KW-0238">DNA-binding</keyword>
<feature type="transmembrane region" description="Helical" evidence="3">
    <location>
        <begin position="86"/>
        <end position="105"/>
    </location>
</feature>
<reference evidence="5 6" key="1">
    <citation type="submission" date="2020-08" db="EMBL/GenBank/DDBJ databases">
        <authorList>
            <person name="Liu C."/>
            <person name="Sun Q."/>
        </authorList>
    </citation>
    <scope>NUCLEOTIDE SEQUENCE [LARGE SCALE GENOMIC DNA]</scope>
    <source>
        <strain evidence="5 6">N22</strain>
    </source>
</reference>
<gene>
    <name evidence="5" type="ORF">H7313_02900</name>
</gene>
<dbReference type="Pfam" id="PF01381">
    <property type="entry name" value="HTH_3"/>
    <property type="match status" value="1"/>
</dbReference>
<evidence type="ECO:0000313" key="5">
    <source>
        <dbReference type="EMBL" id="MBC2888299.1"/>
    </source>
</evidence>
<feature type="compositionally biased region" description="Basic and acidic residues" evidence="2">
    <location>
        <begin position="358"/>
        <end position="367"/>
    </location>
</feature>
<keyword evidence="6" id="KW-1185">Reference proteome</keyword>
<feature type="transmembrane region" description="Helical" evidence="3">
    <location>
        <begin position="117"/>
        <end position="136"/>
    </location>
</feature>
<feature type="domain" description="HTH cro/C1-type" evidence="4">
    <location>
        <begin position="7"/>
        <end position="61"/>
    </location>
</feature>
<dbReference type="PROSITE" id="PS50943">
    <property type="entry name" value="HTH_CROC1"/>
    <property type="match status" value="1"/>
</dbReference>
<dbReference type="PANTHER" id="PTHR46558:SF15">
    <property type="entry name" value="HELIX-TURN-HELIX DOMAIN PROTEIN"/>
    <property type="match status" value="1"/>
</dbReference>
<feature type="region of interest" description="Disordered" evidence="2">
    <location>
        <begin position="358"/>
        <end position="414"/>
    </location>
</feature>
<sequence>MTFADNLVYLRQHYGITQEGLAEQLGVSRQTVSKWEAGTNYPEMDKLLVLCDLFHTNLDDLMRGSVEVTNDNDTERYDRHMNRFDLSMIAGVASILLGVGVQGALDAVGVFGENFATAMFLAFVVVGVMILIMGSLSHSEFKRRNPAIEPRYRADVLDRFSRRFPIMIAGGVGLILLAVIFMVGMSPDDGEVMVGGVLVEDFLLLPFMLFIALGVGTIMWACLQKSKYDLSELTYIAHRRDLGADLPPTANVKSPEQVRAESIMGVTCGIIMLLALIVFLVWGFVPLFDQMGGLGGMDKFAIKEAIRAGQGGFAVSWIAFVVGGILCGIVYLAGSVLFKSQDDWIAEARQEDAWMKYAQSDDREDPWARGPEQQTDGQPGPVPPQPPAAGAPQPPASAPSNVARNAPANRSTWK</sequence>
<name>A0A842JG62_9ACTN</name>
<proteinExistence type="predicted"/>
<dbReference type="SUPFAM" id="SSF47413">
    <property type="entry name" value="lambda repressor-like DNA-binding domains"/>
    <property type="match status" value="1"/>
</dbReference>
<evidence type="ECO:0000256" key="2">
    <source>
        <dbReference type="SAM" id="MobiDB-lite"/>
    </source>
</evidence>